<evidence type="ECO:0000313" key="2">
    <source>
        <dbReference type="Proteomes" id="UP000197007"/>
    </source>
</evidence>
<dbReference type="Proteomes" id="UP000197007">
    <property type="component" value="Chromosome"/>
</dbReference>
<sequence>MLKALDFDNELINLIEKEMDSMRKKFKNKIEKIPFWQLESIFPKNKKYSSQEEYINDILANYEKEDFIYQILDKDISILKNNEKRDLNIFSICPRALEGKGFSENQIEEFYNFVDKARLLMNFKG</sequence>
<evidence type="ECO:0000313" key="1">
    <source>
        <dbReference type="EMBL" id="ASF44293.1"/>
    </source>
</evidence>
<dbReference type="RefSeq" id="WP_088595122.1">
    <property type="nucleotide sequence ID" value="NZ_CP022022.1"/>
</dbReference>
<dbReference type="KEGG" id="capn:CBG49_14995"/>
<dbReference type="GeneID" id="84579699"/>
<proteinExistence type="predicted"/>
<keyword evidence="2" id="KW-1185">Reference proteome</keyword>
<reference evidence="2" key="1">
    <citation type="submission" date="2017-06" db="EMBL/GenBank/DDBJ databases">
        <title>Complete genome sequence of Capnocytophaga sp. KCOM 1579 (=ChDC OS43) isolated from a human refractory periapical abscess lesion.</title>
        <authorList>
            <person name="Kook J.-K."/>
            <person name="Park S.-N."/>
            <person name="Lim Y.K."/>
            <person name="Roh H."/>
        </authorList>
    </citation>
    <scope>NUCLEOTIDE SEQUENCE [LARGE SCALE GENOMIC DNA]</scope>
    <source>
        <strain evidence="2">ChDC OS43</strain>
    </source>
</reference>
<dbReference type="EMBL" id="CP022022">
    <property type="protein sequence ID" value="ASF44293.1"/>
    <property type="molecule type" value="Genomic_DNA"/>
</dbReference>
<organism evidence="1 2">
    <name type="scientific">Capnocytophaga endodontalis</name>
    <dbReference type="NCBI Taxonomy" id="2708117"/>
    <lineage>
        <taxon>Bacteria</taxon>
        <taxon>Pseudomonadati</taxon>
        <taxon>Bacteroidota</taxon>
        <taxon>Flavobacteriia</taxon>
        <taxon>Flavobacteriales</taxon>
        <taxon>Flavobacteriaceae</taxon>
        <taxon>Capnocytophaga</taxon>
    </lineage>
</organism>
<dbReference type="AlphaFoldDB" id="A0A1Z4BSS5"/>
<name>A0A1Z4BSS5_9FLAO</name>
<accession>A0A1Z4BSS5</accession>
<gene>
    <name evidence="1" type="ORF">CBG49_14995</name>
</gene>
<protein>
    <submittedName>
        <fullName evidence="1">Uncharacterized protein</fullName>
    </submittedName>
</protein>